<gene>
    <name evidence="2" type="ORF">HNR44_002106</name>
</gene>
<evidence type="ECO:0000256" key="1">
    <source>
        <dbReference type="SAM" id="MobiDB-lite"/>
    </source>
</evidence>
<proteinExistence type="predicted"/>
<dbReference type="RefSeq" id="WP_184404086.1">
    <property type="nucleotide sequence ID" value="NZ_JACHHJ010000002.1"/>
</dbReference>
<protein>
    <submittedName>
        <fullName evidence="2">Uncharacterized protein</fullName>
    </submittedName>
</protein>
<evidence type="ECO:0000313" key="2">
    <source>
        <dbReference type="EMBL" id="MBB6450128.1"/>
    </source>
</evidence>
<feature type="region of interest" description="Disordered" evidence="1">
    <location>
        <begin position="56"/>
        <end position="78"/>
    </location>
</feature>
<keyword evidence="3" id="KW-1185">Reference proteome</keyword>
<dbReference type="AlphaFoldDB" id="A0A841Q1Z3"/>
<sequence>MAEVTCKISGTPRGFYLSFKRLFKTALRAEKIPQALNKMPNAPNYIGRTLNKRVAASKKPPLAPNPVSHALAHSPKIF</sequence>
<reference evidence="2 3" key="1">
    <citation type="submission" date="2020-08" db="EMBL/GenBank/DDBJ databases">
        <title>Genomic Encyclopedia of Type Strains, Phase IV (KMG-IV): sequencing the most valuable type-strain genomes for metagenomic binning, comparative biology and taxonomic classification.</title>
        <authorList>
            <person name="Goeker M."/>
        </authorList>
    </citation>
    <scope>NUCLEOTIDE SEQUENCE [LARGE SCALE GENOMIC DNA]</scope>
    <source>
        <strain evidence="2 3">DSM 21769</strain>
    </source>
</reference>
<dbReference type="EMBL" id="JACHHJ010000002">
    <property type="protein sequence ID" value="MBB6450128.1"/>
    <property type="molecule type" value="Genomic_DNA"/>
</dbReference>
<evidence type="ECO:0000313" key="3">
    <source>
        <dbReference type="Proteomes" id="UP000568839"/>
    </source>
</evidence>
<name>A0A841Q1Z3_9BACL</name>
<dbReference type="Proteomes" id="UP000568839">
    <property type="component" value="Unassembled WGS sequence"/>
</dbReference>
<comment type="caution">
    <text evidence="2">The sequence shown here is derived from an EMBL/GenBank/DDBJ whole genome shotgun (WGS) entry which is preliminary data.</text>
</comment>
<accession>A0A841Q1Z3</accession>
<organism evidence="2 3">
    <name type="scientific">Geomicrobium halophilum</name>
    <dbReference type="NCBI Taxonomy" id="549000"/>
    <lineage>
        <taxon>Bacteria</taxon>
        <taxon>Bacillati</taxon>
        <taxon>Bacillota</taxon>
        <taxon>Bacilli</taxon>
        <taxon>Bacillales</taxon>
        <taxon>Geomicrobium</taxon>
    </lineage>
</organism>